<evidence type="ECO:0000256" key="4">
    <source>
        <dbReference type="ARBA" id="ARBA00022741"/>
    </source>
</evidence>
<dbReference type="GO" id="GO:0003777">
    <property type="term" value="F:microtubule motor activity"/>
    <property type="evidence" value="ECO:0007669"/>
    <property type="project" value="InterPro"/>
</dbReference>
<keyword evidence="11" id="KW-0175">Coiled coil</keyword>
<keyword evidence="7" id="KW-0206">Cytoskeleton</keyword>
<evidence type="ECO:0000259" key="13">
    <source>
        <dbReference type="PROSITE" id="PS50067"/>
    </source>
</evidence>
<evidence type="ECO:0000256" key="11">
    <source>
        <dbReference type="SAM" id="Coils"/>
    </source>
</evidence>
<dbReference type="GO" id="GO:0008017">
    <property type="term" value="F:microtubule binding"/>
    <property type="evidence" value="ECO:0007669"/>
    <property type="project" value="InterPro"/>
</dbReference>
<dbReference type="GO" id="GO:0005524">
    <property type="term" value="F:ATP binding"/>
    <property type="evidence" value="ECO:0007669"/>
    <property type="project" value="UniProtKB-UniRule"/>
</dbReference>
<comment type="similarity">
    <text evidence="8">Belongs to the TRAFAC class myosin-kinesin ATPase superfamily. Kinesin family. KIN-13 subfamily.</text>
</comment>
<evidence type="ECO:0000256" key="2">
    <source>
        <dbReference type="ARBA" id="ARBA00022490"/>
    </source>
</evidence>
<dbReference type="PRINTS" id="PR00380">
    <property type="entry name" value="KINESINHEAVY"/>
</dbReference>
<dbReference type="InterPro" id="IPR001752">
    <property type="entry name" value="Kinesin_motor_dom"/>
</dbReference>
<evidence type="ECO:0000256" key="8">
    <source>
        <dbReference type="ARBA" id="ARBA00061030"/>
    </source>
</evidence>
<feature type="compositionally biased region" description="Pro residues" evidence="12">
    <location>
        <begin position="35"/>
        <end position="53"/>
    </location>
</feature>
<feature type="domain" description="Kinesin motor" evidence="13">
    <location>
        <begin position="231"/>
        <end position="559"/>
    </location>
</feature>
<keyword evidence="6 9" id="KW-0505">Motor protein</keyword>
<dbReference type="InterPro" id="IPR019821">
    <property type="entry name" value="Kinesin_motor_CS"/>
</dbReference>
<feature type="region of interest" description="Disordered" evidence="12">
    <location>
        <begin position="1"/>
        <end position="188"/>
    </location>
</feature>
<evidence type="ECO:0000256" key="10">
    <source>
        <dbReference type="RuleBase" id="RU000394"/>
    </source>
</evidence>
<protein>
    <recommendedName>
        <fullName evidence="10">Kinesin-like protein</fullName>
    </recommendedName>
</protein>
<dbReference type="InterPro" id="IPR027640">
    <property type="entry name" value="Kinesin-like_fam"/>
</dbReference>
<dbReference type="PANTHER" id="PTHR47971">
    <property type="entry name" value="KINESIN-RELATED PROTEIN 6"/>
    <property type="match status" value="1"/>
</dbReference>
<keyword evidence="4 9" id="KW-0547">Nucleotide-binding</keyword>
<dbReference type="CDD" id="cd01367">
    <property type="entry name" value="KISc_KIF2_like"/>
    <property type="match status" value="1"/>
</dbReference>
<organism evidence="14 15">
    <name type="scientific">Prymnesium parvum</name>
    <name type="common">Toxic golden alga</name>
    <dbReference type="NCBI Taxonomy" id="97485"/>
    <lineage>
        <taxon>Eukaryota</taxon>
        <taxon>Haptista</taxon>
        <taxon>Haptophyta</taxon>
        <taxon>Prymnesiophyceae</taxon>
        <taxon>Prymnesiales</taxon>
        <taxon>Prymnesiaceae</taxon>
        <taxon>Prymnesium</taxon>
    </lineage>
</organism>
<dbReference type="PANTHER" id="PTHR47971:SF8">
    <property type="entry name" value="KINESIN-LIKE PROTEIN"/>
    <property type="match status" value="1"/>
</dbReference>
<dbReference type="GO" id="GO:0007019">
    <property type="term" value="P:microtubule depolymerization"/>
    <property type="evidence" value="ECO:0007669"/>
    <property type="project" value="TreeGrafter"/>
</dbReference>
<evidence type="ECO:0000256" key="7">
    <source>
        <dbReference type="ARBA" id="ARBA00023212"/>
    </source>
</evidence>
<keyword evidence="5 9" id="KW-0067">ATP-binding</keyword>
<feature type="compositionally biased region" description="Low complexity" evidence="12">
    <location>
        <begin position="66"/>
        <end position="79"/>
    </location>
</feature>
<dbReference type="FunFam" id="3.40.850.10:FF:000012">
    <property type="entry name" value="Kinesin-like protein"/>
    <property type="match status" value="1"/>
</dbReference>
<dbReference type="AlphaFoldDB" id="A0AB34K7I7"/>
<feature type="coiled-coil region" evidence="11">
    <location>
        <begin position="684"/>
        <end position="718"/>
    </location>
</feature>
<evidence type="ECO:0000256" key="3">
    <source>
        <dbReference type="ARBA" id="ARBA00022701"/>
    </source>
</evidence>
<dbReference type="Pfam" id="PF00225">
    <property type="entry name" value="Kinesin"/>
    <property type="match status" value="1"/>
</dbReference>
<dbReference type="SUPFAM" id="SSF52540">
    <property type="entry name" value="P-loop containing nucleoside triphosphate hydrolases"/>
    <property type="match status" value="1"/>
</dbReference>
<keyword evidence="2" id="KW-0963">Cytoplasm</keyword>
<evidence type="ECO:0000313" key="15">
    <source>
        <dbReference type="Proteomes" id="UP001515480"/>
    </source>
</evidence>
<evidence type="ECO:0000256" key="5">
    <source>
        <dbReference type="ARBA" id="ARBA00022840"/>
    </source>
</evidence>
<keyword evidence="3 10" id="KW-0493">Microtubule</keyword>
<evidence type="ECO:0000313" key="14">
    <source>
        <dbReference type="EMBL" id="KAL1529142.1"/>
    </source>
</evidence>
<dbReference type="InterPro" id="IPR027417">
    <property type="entry name" value="P-loop_NTPase"/>
</dbReference>
<dbReference type="EMBL" id="JBGBPQ010000001">
    <property type="protein sequence ID" value="KAL1529142.1"/>
    <property type="molecule type" value="Genomic_DNA"/>
</dbReference>
<gene>
    <name evidence="14" type="ORF">AB1Y20_000102</name>
</gene>
<name>A0AB34K7I7_PRYPA</name>
<evidence type="ECO:0000256" key="12">
    <source>
        <dbReference type="SAM" id="MobiDB-lite"/>
    </source>
</evidence>
<reference evidence="14 15" key="1">
    <citation type="journal article" date="2024" name="Science">
        <title>Giant polyketide synthase enzymes in the biosynthesis of giant marine polyether toxins.</title>
        <authorList>
            <person name="Fallon T.R."/>
            <person name="Shende V.V."/>
            <person name="Wierzbicki I.H."/>
            <person name="Pendleton A.L."/>
            <person name="Watervoot N.F."/>
            <person name="Auber R.P."/>
            <person name="Gonzalez D.J."/>
            <person name="Wisecaver J.H."/>
            <person name="Moore B.S."/>
        </authorList>
    </citation>
    <scope>NUCLEOTIDE SEQUENCE [LARGE SCALE GENOMIC DNA]</scope>
    <source>
        <strain evidence="14 15">12B1</strain>
    </source>
</reference>
<evidence type="ECO:0000256" key="9">
    <source>
        <dbReference type="PROSITE-ProRule" id="PRU00283"/>
    </source>
</evidence>
<comment type="subcellular location">
    <subcellularLocation>
        <location evidence="1">Cytoplasm</location>
        <location evidence="1">Cytoskeleton</location>
    </subcellularLocation>
</comment>
<dbReference type="PROSITE" id="PS50067">
    <property type="entry name" value="KINESIN_MOTOR_2"/>
    <property type="match status" value="1"/>
</dbReference>
<proteinExistence type="inferred from homology"/>
<sequence>MAEGRRPPVSSQERAHIKGQLQGLRAALRQQPTPSAAPPPAAEPSRPRPPLPPQSAASPREPERPPASSRAPYAPSAASREAERPPISSRPPHAPSAARGRPISPRPSRPCAGTPPAAPLTPCVAAEAGRAASPLPPRAGASKENGGGSRAKLTGAAAKVEQMKREREERRRKAAETKALRAEEAKDAEGKGGIESVEFLRKIKEYRSEHSIEGAAEYLGGDLWGGSPDSRILVCVRKRPMLRVELQKHDFDVVSVDPNHSSLILHEPKTRVDLVKAVEHHRFNFDAVFNEADGNHGIYTSTVQPLLAHVFSGGLATVFAFGQTGSGKTCTMAGHGNESLADSNVVGLYALAAKDIMAAASLKELCVGVSFFEVYRGHVLDLLNQHAKLEVLEDGKGQVQVVGVHEERIHSPEQLMSLVRLAEELRATGATSANEVSSRSHAILQVMLRDPRTERACGKLYLVDLAGSERAADSASKDRQTKLEGAEINKSLLCLKECIRALDSGSSHTPFRGSKLTQVLRDAFVGGSKTAMIATVSPGSSSAENTLNTLRYAQRVKDFSSKRQPAAMRRLSSAPGERPAALALEELVGAAPPPVVAAKSARDEAADEAAVEQLRSAWGDEGGGGGADEVGDFFKTVAAVSRAEEQLVGEHRAAVEEDEQLLLQEKMMIEDLEQPDGCSTDEYAAQLERVIQTKIARYTELQKRLTNLKEFLANEEALGARVNNMY</sequence>
<keyword evidence="15" id="KW-1185">Reference proteome</keyword>
<accession>A0AB34K7I7</accession>
<dbReference type="PROSITE" id="PS00411">
    <property type="entry name" value="KINESIN_MOTOR_1"/>
    <property type="match status" value="1"/>
</dbReference>
<feature type="compositionally biased region" description="Low complexity" evidence="12">
    <location>
        <begin position="19"/>
        <end position="34"/>
    </location>
</feature>
<dbReference type="InterPro" id="IPR036961">
    <property type="entry name" value="Kinesin_motor_dom_sf"/>
</dbReference>
<comment type="caution">
    <text evidence="14">The sequence shown here is derived from an EMBL/GenBank/DDBJ whole genome shotgun (WGS) entry which is preliminary data.</text>
</comment>
<dbReference type="SMART" id="SM00129">
    <property type="entry name" value="KISc"/>
    <property type="match status" value="1"/>
</dbReference>
<evidence type="ECO:0000256" key="6">
    <source>
        <dbReference type="ARBA" id="ARBA00023175"/>
    </source>
</evidence>
<feature type="compositionally biased region" description="Basic and acidic residues" evidence="12">
    <location>
        <begin position="161"/>
        <end position="188"/>
    </location>
</feature>
<dbReference type="Gene3D" id="3.40.850.10">
    <property type="entry name" value="Kinesin motor domain"/>
    <property type="match status" value="1"/>
</dbReference>
<feature type="binding site" evidence="9">
    <location>
        <begin position="322"/>
        <end position="329"/>
    </location>
    <ligand>
        <name>ATP</name>
        <dbReference type="ChEBI" id="CHEBI:30616"/>
    </ligand>
</feature>
<dbReference type="GO" id="GO:0005874">
    <property type="term" value="C:microtubule"/>
    <property type="evidence" value="ECO:0007669"/>
    <property type="project" value="UniProtKB-KW"/>
</dbReference>
<dbReference type="GO" id="GO:0007018">
    <property type="term" value="P:microtubule-based movement"/>
    <property type="evidence" value="ECO:0007669"/>
    <property type="project" value="InterPro"/>
</dbReference>
<evidence type="ECO:0000256" key="1">
    <source>
        <dbReference type="ARBA" id="ARBA00004245"/>
    </source>
</evidence>
<dbReference type="Proteomes" id="UP001515480">
    <property type="component" value="Unassembled WGS sequence"/>
</dbReference>